<dbReference type="Gene3D" id="1.10.238.200">
    <property type="entry name" value="Cullin, PONY binding domain"/>
    <property type="match status" value="1"/>
</dbReference>
<dbReference type="Proteomes" id="UP001412239">
    <property type="component" value="Unassembled WGS sequence"/>
</dbReference>
<evidence type="ECO:0000256" key="2">
    <source>
        <dbReference type="SAM" id="MobiDB-lite"/>
    </source>
</evidence>
<feature type="domain" description="DCUN1" evidence="3">
    <location>
        <begin position="119"/>
        <end position="334"/>
    </location>
</feature>
<evidence type="ECO:0000313" key="4">
    <source>
        <dbReference type="EMBL" id="CUS10117.1"/>
    </source>
</evidence>
<dbReference type="AlphaFoldDB" id="A0A292PUH7"/>
<organism evidence="4 5">
    <name type="scientific">Tuber aestivum</name>
    <name type="common">summer truffle</name>
    <dbReference type="NCBI Taxonomy" id="59557"/>
    <lineage>
        <taxon>Eukaryota</taxon>
        <taxon>Fungi</taxon>
        <taxon>Dikarya</taxon>
        <taxon>Ascomycota</taxon>
        <taxon>Pezizomycotina</taxon>
        <taxon>Pezizomycetes</taxon>
        <taxon>Pezizales</taxon>
        <taxon>Tuberaceae</taxon>
        <taxon>Tuber</taxon>
    </lineage>
</organism>
<dbReference type="PANTHER" id="PTHR12281">
    <property type="entry name" value="RP42 RELATED"/>
    <property type="match status" value="1"/>
</dbReference>
<feature type="region of interest" description="Disordered" evidence="2">
    <location>
        <begin position="1"/>
        <end position="124"/>
    </location>
</feature>
<feature type="compositionally biased region" description="Basic residues" evidence="2">
    <location>
        <begin position="104"/>
        <end position="114"/>
    </location>
</feature>
<dbReference type="GO" id="GO:0000151">
    <property type="term" value="C:ubiquitin ligase complex"/>
    <property type="evidence" value="ECO:0007669"/>
    <property type="project" value="TreeGrafter"/>
</dbReference>
<dbReference type="GO" id="GO:0045116">
    <property type="term" value="P:protein neddylation"/>
    <property type="evidence" value="ECO:0007669"/>
    <property type="project" value="TreeGrafter"/>
</dbReference>
<comment type="function">
    <text evidence="1">Neddylation of cullins play an essential role in the regulation of SCF-type complexes activity.</text>
</comment>
<dbReference type="EMBL" id="LN891056">
    <property type="protein sequence ID" value="CUS10117.1"/>
    <property type="molecule type" value="Genomic_DNA"/>
</dbReference>
<dbReference type="InterPro" id="IPR042460">
    <property type="entry name" value="DCN1-like_PONY"/>
</dbReference>
<evidence type="ECO:0000256" key="1">
    <source>
        <dbReference type="RuleBase" id="RU410713"/>
    </source>
</evidence>
<dbReference type="Pfam" id="PF03556">
    <property type="entry name" value="Cullin_binding"/>
    <property type="match status" value="1"/>
</dbReference>
<feature type="compositionally biased region" description="Pro residues" evidence="2">
    <location>
        <begin position="36"/>
        <end position="46"/>
    </location>
</feature>
<dbReference type="GO" id="GO:0031624">
    <property type="term" value="F:ubiquitin conjugating enzyme binding"/>
    <property type="evidence" value="ECO:0007669"/>
    <property type="project" value="TreeGrafter"/>
</dbReference>
<reference evidence="4" key="1">
    <citation type="submission" date="2015-10" db="EMBL/GenBank/DDBJ databases">
        <authorList>
            <person name="Regsiter A."/>
            <person name="william w."/>
        </authorList>
    </citation>
    <scope>NUCLEOTIDE SEQUENCE</scope>
    <source>
        <strain evidence="4">Montdore</strain>
    </source>
</reference>
<accession>A0A292PUH7</accession>
<dbReference type="InterPro" id="IPR014764">
    <property type="entry name" value="DCN-prot"/>
</dbReference>
<protein>
    <recommendedName>
        <fullName evidence="1">Defective in cullin neddylation protein</fullName>
    </recommendedName>
</protein>
<sequence length="347" mass="39037">MPPKKRSTVQPSSRVTRSSTKKTDQRTTGAQSNTPASPPKPTPAPMSAPTDRNATGPRKRKQGVIDPVSSGDSEAESKPDGVTMGNSQSRDKKRRQQEPPAPKSAKKSAKKTKPNRAPSPDTILTRWFDGLKGDTNEIMITDSVPWMESLGVSPEGIAFWVIAYWCEAKGGGIGLKEFKEGMKALAIDSNDSLRRKLPTLLRDVAPSSDRFQKFYWFCYEFFKAEDAKYLPLDMACAMFTVLLDERSYSTKWTPPAESNNTLKAKDPIIWEKFPHKHAFIEFLGSTPPPTKVITKDQYRQFIPFNEQVDIDFNGYAIETSVWPSLFDQFVTWSKENQPKDEDPMDQS</sequence>
<dbReference type="Gene3D" id="1.10.238.10">
    <property type="entry name" value="EF-hand"/>
    <property type="match status" value="1"/>
</dbReference>
<dbReference type="GO" id="GO:0097602">
    <property type="term" value="F:cullin family protein binding"/>
    <property type="evidence" value="ECO:0007669"/>
    <property type="project" value="TreeGrafter"/>
</dbReference>
<dbReference type="GO" id="GO:0032182">
    <property type="term" value="F:ubiquitin-like protein binding"/>
    <property type="evidence" value="ECO:0007669"/>
    <property type="project" value="TreeGrafter"/>
</dbReference>
<dbReference type="PROSITE" id="PS51229">
    <property type="entry name" value="DCUN1"/>
    <property type="match status" value="1"/>
</dbReference>
<keyword evidence="5" id="KW-1185">Reference proteome</keyword>
<proteinExistence type="predicted"/>
<evidence type="ECO:0000313" key="5">
    <source>
        <dbReference type="Proteomes" id="UP001412239"/>
    </source>
</evidence>
<name>A0A292PUH7_9PEZI</name>
<dbReference type="InterPro" id="IPR005176">
    <property type="entry name" value="PONY_dom"/>
</dbReference>
<evidence type="ECO:0000259" key="3">
    <source>
        <dbReference type="PROSITE" id="PS51229"/>
    </source>
</evidence>
<gene>
    <name evidence="4" type="ORF">GSTUAT00005800001</name>
</gene>